<feature type="compositionally biased region" description="Basic and acidic residues" evidence="2">
    <location>
        <begin position="286"/>
        <end position="295"/>
    </location>
</feature>
<feature type="region of interest" description="Disordered" evidence="2">
    <location>
        <begin position="278"/>
        <end position="356"/>
    </location>
</feature>
<dbReference type="PANTHER" id="PTHR13309:SF0">
    <property type="entry name" value="FMR1-INTERACTING PROTEIN NUFIP1"/>
    <property type="match status" value="1"/>
</dbReference>
<accession>A0ABD0TJ07</accession>
<feature type="region of interest" description="Disordered" evidence="2">
    <location>
        <begin position="17"/>
        <end position="40"/>
    </location>
</feature>
<dbReference type="GO" id="GO:0008270">
    <property type="term" value="F:zinc ion binding"/>
    <property type="evidence" value="ECO:0007669"/>
    <property type="project" value="UniProtKB-KW"/>
</dbReference>
<dbReference type="EMBL" id="JBEDNZ010000004">
    <property type="protein sequence ID" value="KAL0849232.1"/>
    <property type="molecule type" value="Genomic_DNA"/>
</dbReference>
<dbReference type="InterPro" id="IPR013087">
    <property type="entry name" value="Znf_C2H2_type"/>
</dbReference>
<organism evidence="4 7">
    <name type="scientific">Loxostege sticticalis</name>
    <name type="common">Beet webworm moth</name>
    <dbReference type="NCBI Taxonomy" id="481309"/>
    <lineage>
        <taxon>Eukaryota</taxon>
        <taxon>Metazoa</taxon>
        <taxon>Ecdysozoa</taxon>
        <taxon>Arthropoda</taxon>
        <taxon>Hexapoda</taxon>
        <taxon>Insecta</taxon>
        <taxon>Pterygota</taxon>
        <taxon>Neoptera</taxon>
        <taxon>Endopterygota</taxon>
        <taxon>Lepidoptera</taxon>
        <taxon>Glossata</taxon>
        <taxon>Ditrysia</taxon>
        <taxon>Pyraloidea</taxon>
        <taxon>Crambidae</taxon>
        <taxon>Pyraustinae</taxon>
        <taxon>Loxostege</taxon>
    </lineage>
</organism>
<dbReference type="Pfam" id="PF10453">
    <property type="entry name" value="NUFIP1"/>
    <property type="match status" value="1"/>
</dbReference>
<evidence type="ECO:0000256" key="1">
    <source>
        <dbReference type="PROSITE-ProRule" id="PRU00042"/>
    </source>
</evidence>
<keyword evidence="1" id="KW-0862">Zinc</keyword>
<dbReference type="AlphaFoldDB" id="A0ABD0TJ07"/>
<dbReference type="PANTHER" id="PTHR13309">
    <property type="entry name" value="NUCLEAR FRAGILE X MENTAL RETARDATION PROTEIN INTERACTING PROTEIN 1"/>
    <property type="match status" value="1"/>
</dbReference>
<dbReference type="PROSITE" id="PS50157">
    <property type="entry name" value="ZINC_FINGER_C2H2_2"/>
    <property type="match status" value="1"/>
</dbReference>
<dbReference type="EMBL" id="JBEUOH010000004">
    <property type="protein sequence ID" value="KAL0894801.1"/>
    <property type="molecule type" value="Genomic_DNA"/>
</dbReference>
<feature type="compositionally biased region" description="Polar residues" evidence="2">
    <location>
        <begin position="312"/>
        <end position="324"/>
    </location>
</feature>
<protein>
    <recommendedName>
        <fullName evidence="3">C2H2-type domain-containing protein</fullName>
    </recommendedName>
</protein>
<comment type="caution">
    <text evidence="4">The sequence shown here is derived from an EMBL/GenBank/DDBJ whole genome shotgun (WGS) entry which is preliminary data.</text>
</comment>
<dbReference type="Proteomes" id="UP001549920">
    <property type="component" value="Unassembled WGS sequence"/>
</dbReference>
<evidence type="ECO:0000256" key="2">
    <source>
        <dbReference type="SAM" id="MobiDB-lite"/>
    </source>
</evidence>
<dbReference type="Proteomes" id="UP001549921">
    <property type="component" value="Unassembled WGS sequence"/>
</dbReference>
<evidence type="ECO:0000313" key="4">
    <source>
        <dbReference type="EMBL" id="KAL0849232.1"/>
    </source>
</evidence>
<dbReference type="InterPro" id="IPR019496">
    <property type="entry name" value="NUFIP1_cons_dom"/>
</dbReference>
<proteinExistence type="predicted"/>
<keyword evidence="1" id="KW-0479">Metal-binding</keyword>
<feature type="region of interest" description="Disordered" evidence="2">
    <location>
        <begin position="156"/>
        <end position="181"/>
    </location>
</feature>
<evidence type="ECO:0000259" key="3">
    <source>
        <dbReference type="PROSITE" id="PS50157"/>
    </source>
</evidence>
<evidence type="ECO:0000313" key="5">
    <source>
        <dbReference type="EMBL" id="KAL0894801.1"/>
    </source>
</evidence>
<evidence type="ECO:0000313" key="7">
    <source>
        <dbReference type="Proteomes" id="UP001549921"/>
    </source>
</evidence>
<keyword evidence="6" id="KW-1185">Reference proteome</keyword>
<name>A0ABD0TJ07_LOXSC</name>
<feature type="domain" description="C2H2-type" evidence="3">
    <location>
        <begin position="50"/>
        <end position="72"/>
    </location>
</feature>
<dbReference type="PROSITE" id="PS00028">
    <property type="entry name" value="ZINC_FINGER_C2H2_1"/>
    <property type="match status" value="1"/>
</dbReference>
<keyword evidence="1" id="KW-0863">Zinc-finger</keyword>
<dbReference type="SMART" id="SM00355">
    <property type="entry name" value="ZnF_C2H2"/>
    <property type="match status" value="2"/>
</dbReference>
<dbReference type="InterPro" id="IPR039136">
    <property type="entry name" value="NUFIP1-like"/>
</dbReference>
<gene>
    <name evidence="5" type="ORF">ABMA27_013327</name>
    <name evidence="4" type="ORF">ABMA28_013565</name>
</gene>
<evidence type="ECO:0000313" key="6">
    <source>
        <dbReference type="Proteomes" id="UP001549920"/>
    </source>
</evidence>
<reference evidence="6 7" key="1">
    <citation type="submission" date="2024-06" db="EMBL/GenBank/DDBJ databases">
        <title>A chromosome-level genome assembly of beet webworm, Loxostege sticticalis.</title>
        <authorList>
            <person name="Zhang Y."/>
        </authorList>
    </citation>
    <scope>NUCLEOTIDE SEQUENCE [LARGE SCALE GENOMIC DNA]</scope>
    <source>
        <strain evidence="5">AQ026</strain>
        <strain evidence="4">AQ028</strain>
        <tissue evidence="4">Male pupae</tissue>
        <tissue evidence="5">Whole body</tissue>
    </source>
</reference>
<sequence>MQSPHFQNFNFYQQNYESSNNQPRSNFARHNPPHYNQNRKPMNPNYNEEHWCETCDRSFPSLDLLDRHKQQHQKCNIDGCQFIAHPKVITKHIQMQHSSGLYHKIAKLNNPEEIQKWRDERKRKYPTKVNIDKKAAEMKEKIERGEKMGLNQNRHKKPDRIVNGANKTSGRNHQRNQRKTPYPSTFMLTKKSTVPKKVHQVLPTADSLRVLKPFAGIQDIIMEDTTEENVEEAKCDFIIEDDDMLKLPEPEKDPQKLLNDKEPKVCGALSSLMCTYESSDDEMDDNKDHKSKTDENSTVSKMGINDSKTDENATVSNRGITNDSMTDKQIDSIGTKSYDPVTVKDNKSDDDSGPEEIGIDKIKEISTFEEQPKVVKTLKVKQTFTEKNRNRQNFIKPKHKVPSTLLQKLLRREVQQERNIVLQCIRHIVKNNYFDKSSLV</sequence>